<keyword evidence="3" id="KW-1185">Reference proteome</keyword>
<evidence type="ECO:0008006" key="4">
    <source>
        <dbReference type="Google" id="ProtNLM"/>
    </source>
</evidence>
<dbReference type="RefSeq" id="WP_167964978.1">
    <property type="nucleotide sequence ID" value="NZ_CP050831.1"/>
</dbReference>
<dbReference type="AlphaFoldDB" id="A0A6H0KR52"/>
<proteinExistence type="predicted"/>
<reference evidence="2 3" key="1">
    <citation type="submission" date="2020-03" db="EMBL/GenBank/DDBJ databases">
        <title>Genomic analysis of Bacteroides faecium CBA7301.</title>
        <authorList>
            <person name="Kim J."/>
            <person name="Roh S.W."/>
        </authorList>
    </citation>
    <scope>NUCLEOTIDE SEQUENCE [LARGE SCALE GENOMIC DNA]</scope>
    <source>
        <strain evidence="2 3">CBA7301</strain>
    </source>
</reference>
<organism evidence="2 3">
    <name type="scientific">Bacteroides faecium</name>
    <dbReference type="NCBI Taxonomy" id="2715212"/>
    <lineage>
        <taxon>Bacteria</taxon>
        <taxon>Pseudomonadati</taxon>
        <taxon>Bacteroidota</taxon>
        <taxon>Bacteroidia</taxon>
        <taxon>Bacteroidales</taxon>
        <taxon>Bacteroidaceae</taxon>
        <taxon>Bacteroides</taxon>
    </lineage>
</organism>
<dbReference type="Proteomes" id="UP000501780">
    <property type="component" value="Chromosome"/>
</dbReference>
<keyword evidence="1" id="KW-0812">Transmembrane</keyword>
<accession>A0A6H0KR52</accession>
<dbReference type="EMBL" id="CP050831">
    <property type="protein sequence ID" value="QIU95934.1"/>
    <property type="molecule type" value="Genomic_DNA"/>
</dbReference>
<name>A0A6H0KR52_9BACE</name>
<gene>
    <name evidence="2" type="ORF">BacF7301_18045</name>
</gene>
<keyword evidence="1" id="KW-0472">Membrane</keyword>
<evidence type="ECO:0000313" key="3">
    <source>
        <dbReference type="Proteomes" id="UP000501780"/>
    </source>
</evidence>
<evidence type="ECO:0000256" key="1">
    <source>
        <dbReference type="SAM" id="Phobius"/>
    </source>
</evidence>
<dbReference type="KEGG" id="bfc:BacF7301_18045"/>
<evidence type="ECO:0000313" key="2">
    <source>
        <dbReference type="EMBL" id="QIU95934.1"/>
    </source>
</evidence>
<sequence length="246" mass="28757">MDRTILEQQIDRFVQNEMTPDEREQFVLSMRNDKELKEQVAIRYLLLEGTLINNEEKARMALINIVHTNNRKRIRWIAAACIILLLGMGGWFGNQPMHSPQELYLIYHSIPAIERARGGNELTEKNAVTNVQLTEWYEQGKYKDIADWYNRNRQENTIDALPDYTSLFIAVALLEQENAGDATTILLQIKSTDYREETEWLLLCCYLKTNQREEAEELANKIQTEKGIFANAAGRIKTDLKKKRWF</sequence>
<protein>
    <recommendedName>
        <fullName evidence="4">Tetratricopeptide repeat protein</fullName>
    </recommendedName>
</protein>
<feature type="transmembrane region" description="Helical" evidence="1">
    <location>
        <begin position="74"/>
        <end position="93"/>
    </location>
</feature>
<keyword evidence="1" id="KW-1133">Transmembrane helix</keyword>